<dbReference type="FunFam" id="2.40.50.140:FF:000110">
    <property type="entry name" value="30S ribosomal protein S1"/>
    <property type="match status" value="1"/>
</dbReference>
<dbReference type="EMBL" id="JAFIDN010000003">
    <property type="protein sequence ID" value="MBP3192213.1"/>
    <property type="molecule type" value="Genomic_DNA"/>
</dbReference>
<evidence type="ECO:0000256" key="3">
    <source>
        <dbReference type="ARBA" id="ARBA00022884"/>
    </source>
</evidence>
<dbReference type="CDD" id="cd00164">
    <property type="entry name" value="S1_like"/>
    <property type="match status" value="1"/>
</dbReference>
<feature type="region of interest" description="Disordered" evidence="8">
    <location>
        <begin position="622"/>
        <end position="675"/>
    </location>
</feature>
<evidence type="ECO:0000256" key="6">
    <source>
        <dbReference type="ARBA" id="ARBA00035293"/>
    </source>
</evidence>
<keyword evidence="4 10" id="KW-0689">Ribosomal protein</keyword>
<dbReference type="NCBIfam" id="TIGR00717">
    <property type="entry name" value="rpsA"/>
    <property type="match status" value="1"/>
</dbReference>
<name>A0A8J7RL92_9BACT</name>
<keyword evidence="5" id="KW-0687">Ribonucleoprotein</keyword>
<dbReference type="GO" id="GO:0003729">
    <property type="term" value="F:mRNA binding"/>
    <property type="evidence" value="ECO:0007669"/>
    <property type="project" value="TreeGrafter"/>
</dbReference>
<dbReference type="InterPro" id="IPR050437">
    <property type="entry name" value="Ribos_protein_bS1-like"/>
</dbReference>
<dbReference type="SMART" id="SM00316">
    <property type="entry name" value="S1"/>
    <property type="match status" value="6"/>
</dbReference>
<proteinExistence type="inferred from homology"/>
<feature type="compositionally biased region" description="Basic and acidic residues" evidence="8">
    <location>
        <begin position="1"/>
        <end position="15"/>
    </location>
</feature>
<feature type="domain" description="S1 motif" evidence="9">
    <location>
        <begin position="203"/>
        <end position="269"/>
    </location>
</feature>
<evidence type="ECO:0000256" key="7">
    <source>
        <dbReference type="ARBA" id="ARBA00035517"/>
    </source>
</evidence>
<evidence type="ECO:0000259" key="9">
    <source>
        <dbReference type="PROSITE" id="PS50126"/>
    </source>
</evidence>
<comment type="similarity">
    <text evidence="1">Belongs to the bacterial ribosomal protein bS1 family.</text>
</comment>
<evidence type="ECO:0000256" key="2">
    <source>
        <dbReference type="ARBA" id="ARBA00022737"/>
    </source>
</evidence>
<dbReference type="GO" id="GO:0022627">
    <property type="term" value="C:cytosolic small ribosomal subunit"/>
    <property type="evidence" value="ECO:0007669"/>
    <property type="project" value="TreeGrafter"/>
</dbReference>
<feature type="compositionally biased region" description="Basic and acidic residues" evidence="8">
    <location>
        <begin position="657"/>
        <end position="675"/>
    </location>
</feature>
<dbReference type="SUPFAM" id="SSF50249">
    <property type="entry name" value="Nucleic acid-binding proteins"/>
    <property type="match status" value="6"/>
</dbReference>
<evidence type="ECO:0000256" key="5">
    <source>
        <dbReference type="ARBA" id="ARBA00023274"/>
    </source>
</evidence>
<feature type="compositionally biased region" description="Low complexity" evidence="8">
    <location>
        <begin position="49"/>
        <end position="69"/>
    </location>
</feature>
<dbReference type="Gene3D" id="2.40.50.140">
    <property type="entry name" value="Nucleic acid-binding proteins"/>
    <property type="match status" value="6"/>
</dbReference>
<dbReference type="GO" id="GO:0006412">
    <property type="term" value="P:translation"/>
    <property type="evidence" value="ECO:0007669"/>
    <property type="project" value="InterPro"/>
</dbReference>
<evidence type="ECO:0000313" key="11">
    <source>
        <dbReference type="Proteomes" id="UP000673975"/>
    </source>
</evidence>
<evidence type="ECO:0000256" key="1">
    <source>
        <dbReference type="ARBA" id="ARBA00006767"/>
    </source>
</evidence>
<dbReference type="InterPro" id="IPR035104">
    <property type="entry name" value="Ribosomal_protein_S1-like"/>
</dbReference>
<feature type="compositionally biased region" description="Basic and acidic residues" evidence="8">
    <location>
        <begin position="622"/>
        <end position="637"/>
    </location>
</feature>
<dbReference type="CDD" id="cd05688">
    <property type="entry name" value="S1_RPS1_repeat_ec3"/>
    <property type="match status" value="1"/>
</dbReference>
<feature type="domain" description="S1 motif" evidence="9">
    <location>
        <begin position="290"/>
        <end position="358"/>
    </location>
</feature>
<dbReference type="PRINTS" id="PR00681">
    <property type="entry name" value="RIBOSOMALS1"/>
</dbReference>
<dbReference type="CDD" id="cd04465">
    <property type="entry name" value="S1_RPS1_repeat_ec2_hs2"/>
    <property type="match status" value="1"/>
</dbReference>
<dbReference type="FunFam" id="2.40.50.140:FF:000051">
    <property type="entry name" value="RNA-binding transcriptional accessory protein"/>
    <property type="match status" value="1"/>
</dbReference>
<dbReference type="PROSITE" id="PS50126">
    <property type="entry name" value="S1"/>
    <property type="match status" value="6"/>
</dbReference>
<dbReference type="NCBIfam" id="NF004953">
    <property type="entry name" value="PRK06299.1-3"/>
    <property type="match status" value="1"/>
</dbReference>
<sequence>MTDEVKKELENEEKANSQTEANQSDESADQKTEAQDQENTSEEAAGMNSQSAGSQEAAGQDAAAEQAVAEVDESSIPAFKGEVGDKVYKLEELEEASEEYDDDQYNQMVSMYEGTLTAFTEKEIVTGRILTFDDKYVIVDIGFKSEGIVPVNEFKNPEELKVGDEVEVFLDKVEDRDGQLVLSRRKADSLRVWQDIEEAHNSEKIIEGYIKRRIKGGMVVDIHGIDAFLPGSQIDVRPVRDFDAYVGKTMEFMVVKLNMSSENVVVSHRALVESDLEEQREQILASMEPGQILEGVVKNITDFGVFIDLGGVDGLLHITDLSWGRVEHPSEIVRLDQRLNVVVLEFDEERKRISLGLKQLQPHPWDEIDDKYPEKIHVQGKVVSIADYGAFIELEKGVEGLVHISEMSWTQHIKHPSQLVEKNQVIECVVLNINKDERKVSLGVKQLQSDPWEDLLERYPVGSKHKGVVRNLTNFGVFVELEPGIDGLVHISDMSWTGKVNHPSEIVNKGDELEVVILSVDFDNRRISLGHKQIEDNPWEKYAVEYAVGNETEGKVSKITDRGVFVTLPLGVDAFMPAREAEHGDNLSESYKEDDEIKVVVIEFDENNKSIVVSQNKIGKMDKKKETAAKTKQKEQEAAAGSASGALTLGEMSGLQDLKEKLQKKEDDNDKKDGK</sequence>
<feature type="domain" description="S1 motif" evidence="9">
    <location>
        <begin position="375"/>
        <end position="445"/>
    </location>
</feature>
<gene>
    <name evidence="10" type="primary">rpsA</name>
    <name evidence="10" type="ORF">NATSA_06035</name>
</gene>
<dbReference type="Proteomes" id="UP000673975">
    <property type="component" value="Unassembled WGS sequence"/>
</dbReference>
<accession>A0A8J7RL92</accession>
<feature type="domain" description="S1 motif" evidence="9">
    <location>
        <begin position="462"/>
        <end position="532"/>
    </location>
</feature>
<reference evidence="10" key="1">
    <citation type="submission" date="2021-02" db="EMBL/GenBank/DDBJ databases">
        <title>Natronogracilivirga saccharolytica gen. nov. sp. nov. a new anaerobic, haloalkiliphilic carbohydrate-fermenting bacterium from soda lake and proposing of Cyclonatronumiaceae fam. nov. in the phylum Balneolaeota.</title>
        <authorList>
            <person name="Zhilina T.N."/>
            <person name="Sorokin D.Y."/>
            <person name="Zavarzina D.G."/>
            <person name="Toshchakov S.V."/>
            <person name="Kublanov I.V."/>
        </authorList>
    </citation>
    <scope>NUCLEOTIDE SEQUENCE</scope>
    <source>
        <strain evidence="10">Z-1702</strain>
    </source>
</reference>
<evidence type="ECO:0000256" key="8">
    <source>
        <dbReference type="SAM" id="MobiDB-lite"/>
    </source>
</evidence>
<feature type="domain" description="S1 motif" evidence="9">
    <location>
        <begin position="122"/>
        <end position="185"/>
    </location>
</feature>
<dbReference type="InterPro" id="IPR012340">
    <property type="entry name" value="NA-bd_OB-fold"/>
</dbReference>
<feature type="region of interest" description="Disordered" evidence="8">
    <location>
        <begin position="1"/>
        <end position="70"/>
    </location>
</feature>
<comment type="caution">
    <text evidence="10">The sequence shown here is derived from an EMBL/GenBank/DDBJ whole genome shotgun (WGS) entry which is preliminary data.</text>
</comment>
<dbReference type="InterPro" id="IPR000110">
    <property type="entry name" value="Ribosomal_bS1"/>
</dbReference>
<dbReference type="PANTHER" id="PTHR10724:SF7">
    <property type="entry name" value="SMALL RIBOSOMAL SUBUNIT PROTEIN BS1C"/>
    <property type="match status" value="1"/>
</dbReference>
<dbReference type="FunFam" id="2.40.50.140:FF:000011">
    <property type="entry name" value="30S ribosomal protein S1"/>
    <property type="match status" value="2"/>
</dbReference>
<dbReference type="InterPro" id="IPR003029">
    <property type="entry name" value="S1_domain"/>
</dbReference>
<dbReference type="Pfam" id="PF00575">
    <property type="entry name" value="S1"/>
    <property type="match status" value="6"/>
</dbReference>
<feature type="domain" description="S1 motif" evidence="9">
    <location>
        <begin position="549"/>
        <end position="616"/>
    </location>
</feature>
<dbReference type="RefSeq" id="WP_210511103.1">
    <property type="nucleotide sequence ID" value="NZ_JAFIDN010000003.1"/>
</dbReference>
<dbReference type="CDD" id="cd05687">
    <property type="entry name" value="S1_RPS1_repeat_ec1_hs1"/>
    <property type="match status" value="1"/>
</dbReference>
<keyword evidence="11" id="KW-1185">Reference proteome</keyword>
<evidence type="ECO:0000313" key="10">
    <source>
        <dbReference type="EMBL" id="MBP3192213.1"/>
    </source>
</evidence>
<organism evidence="10 11">
    <name type="scientific">Natronogracilivirga saccharolytica</name>
    <dbReference type="NCBI Taxonomy" id="2812953"/>
    <lineage>
        <taxon>Bacteria</taxon>
        <taxon>Pseudomonadati</taxon>
        <taxon>Balneolota</taxon>
        <taxon>Balneolia</taxon>
        <taxon>Balneolales</taxon>
        <taxon>Cyclonatronaceae</taxon>
        <taxon>Natronogracilivirga</taxon>
    </lineage>
</organism>
<keyword evidence="3" id="KW-0694">RNA-binding</keyword>
<feature type="compositionally biased region" description="Polar residues" evidence="8">
    <location>
        <begin position="16"/>
        <end position="25"/>
    </location>
</feature>
<dbReference type="GO" id="GO:0003735">
    <property type="term" value="F:structural constituent of ribosome"/>
    <property type="evidence" value="ECO:0007669"/>
    <property type="project" value="InterPro"/>
</dbReference>
<dbReference type="PANTHER" id="PTHR10724">
    <property type="entry name" value="30S RIBOSOMAL PROTEIN S1"/>
    <property type="match status" value="1"/>
</dbReference>
<dbReference type="AlphaFoldDB" id="A0A8J7RL92"/>
<evidence type="ECO:0000256" key="4">
    <source>
        <dbReference type="ARBA" id="ARBA00022980"/>
    </source>
</evidence>
<keyword evidence="2" id="KW-0677">Repeat</keyword>
<protein>
    <recommendedName>
        <fullName evidence="6">Small ribosomal subunit protein bS1</fullName>
    </recommendedName>
    <alternativeName>
        <fullName evidence="7">30S ribosomal protein S1</fullName>
    </alternativeName>
</protein>